<dbReference type="Proteomes" id="UP000433788">
    <property type="component" value="Unassembled WGS sequence"/>
</dbReference>
<protein>
    <submittedName>
        <fullName evidence="1">CopG family transcriptional regulator</fullName>
    </submittedName>
</protein>
<dbReference type="InterPro" id="IPR025528">
    <property type="entry name" value="BrnA_antitoxin"/>
</dbReference>
<organism evidence="1 2">
    <name type="scientific">Spiribacter salilacus</name>
    <dbReference type="NCBI Taxonomy" id="2664894"/>
    <lineage>
        <taxon>Bacteria</taxon>
        <taxon>Pseudomonadati</taxon>
        <taxon>Pseudomonadota</taxon>
        <taxon>Gammaproteobacteria</taxon>
        <taxon>Chromatiales</taxon>
        <taxon>Ectothiorhodospiraceae</taxon>
        <taxon>Spiribacter</taxon>
    </lineage>
</organism>
<dbReference type="AlphaFoldDB" id="A0A6N7QRD4"/>
<reference evidence="1 2" key="1">
    <citation type="submission" date="2019-11" db="EMBL/GenBank/DDBJ databases">
        <authorList>
            <person name="Zhang X.Y."/>
        </authorList>
    </citation>
    <scope>NUCLEOTIDE SEQUENCE [LARGE SCALE GENOMIC DNA]</scope>
    <source>
        <strain evidence="1 2">C176</strain>
    </source>
</reference>
<evidence type="ECO:0000313" key="1">
    <source>
        <dbReference type="EMBL" id="MRH78003.1"/>
    </source>
</evidence>
<evidence type="ECO:0000313" key="2">
    <source>
        <dbReference type="Proteomes" id="UP000433788"/>
    </source>
</evidence>
<dbReference type="EMBL" id="WJPP01000002">
    <property type="protein sequence ID" value="MRH78003.1"/>
    <property type="molecule type" value="Genomic_DNA"/>
</dbReference>
<gene>
    <name evidence="1" type="ORF">GH984_04725</name>
</gene>
<proteinExistence type="predicted"/>
<accession>A0A6N7QRD4</accession>
<keyword evidence="2" id="KW-1185">Reference proteome</keyword>
<dbReference type="RefSeq" id="WP_153719046.1">
    <property type="nucleotide sequence ID" value="NZ_WJPP01000002.1"/>
</dbReference>
<name>A0A6N7QRD4_9GAMM</name>
<dbReference type="Pfam" id="PF14384">
    <property type="entry name" value="BrnA_antitoxin"/>
    <property type="match status" value="1"/>
</dbReference>
<comment type="caution">
    <text evidence="1">The sequence shown here is derived from an EMBL/GenBank/DDBJ whole genome shotgun (WGS) entry which is preliminary data.</text>
</comment>
<sequence length="91" mass="10353">MRNEYDFTKGKRGPAIPSSGKTRITIMLDDDIIEHYRAEAEMRGVGYQTAINEALRATLDTDNAPLTANKLRQLLREELRQDDGERLRFGG</sequence>